<evidence type="ECO:0000256" key="4">
    <source>
        <dbReference type="ARBA" id="ARBA00023008"/>
    </source>
</evidence>
<comment type="caution">
    <text evidence="6">The sequence shown here is derived from an EMBL/GenBank/DDBJ whole genome shotgun (WGS) entry which is preliminary data.</text>
</comment>
<dbReference type="SUPFAM" id="SSF50952">
    <property type="entry name" value="Soluble quinoprotein glucose dehydrogenase"/>
    <property type="match status" value="1"/>
</dbReference>
<keyword evidence="7" id="KW-1185">Reference proteome</keyword>
<dbReference type="Gene3D" id="2.60.40.420">
    <property type="entry name" value="Cupredoxins - blue copper proteins"/>
    <property type="match status" value="1"/>
</dbReference>
<dbReference type="InterPro" id="IPR008972">
    <property type="entry name" value="Cupredoxin"/>
</dbReference>
<sequence length="693" mass="76159">MRDEGKLEIGNRQSVGPYKSEGVMGMGNLYMPMKKSFLLSVFCAILAGSATAQNRPKTEDDYYRIVTVPIPEQVELEIGGLAVLPDGRVAAATRRGEVWMISNPYGTGNGKPEFRRFAHGLHEPLGLLYRGNDFLTTQRGEVTRLEDTDKDGTADLYQSFARWPLSGNYHQYSYGPVRLPNGEMVVTLNVDWIGHGGSLTKWRGWMLKLDERGVLTPWATGLRSPAGFGSYQGDIFYTENQGDWVASGRLTHLEKGDFAGNPAGLRWSSDPASPVKIRPEDITSTGEPMYNVAKNLPGLKLPAVWFPHTIMGISLSDLKEDISKGTFGPFSGQLFVGDQGHSNIMRADLEKVNGKWQGACFPFRKGFASGVLRLEWGIDGSLFVGQTSRGWSATGTAPFALERLVWTGETPFEMKHLHARPDGFEVTFTLPVDPESAKKADAWQASSFTYKYHKTYGSPVINNEALPIKGVIVSEDSMRVRLILDETRMKAGYIHEIKADGVLSATGLNVLHPVGYYTLNEIPDGERADGTGVTVFSESEPQHVHLVADAANTDIMPKRITVQPSGWGKGPDRRITIGTRPGLQFDMSEIRVKAGSKIQLTFNNNDDMLHNFVITEPGGANSVGEAALALGLKGSEQSYIPAVKEVLFHTNILQPETSETIYFVAPVKPGTYQYVCTFPGHHALMQGKLVVIK</sequence>
<reference evidence="7" key="1">
    <citation type="journal article" date="2019" name="Int. J. Syst. Evol. Microbiol.">
        <title>The Global Catalogue of Microorganisms (GCM) 10K type strain sequencing project: providing services to taxonomists for standard genome sequencing and annotation.</title>
        <authorList>
            <consortium name="The Broad Institute Genomics Platform"/>
            <consortium name="The Broad Institute Genome Sequencing Center for Infectious Disease"/>
            <person name="Wu L."/>
            <person name="Ma J."/>
        </authorList>
    </citation>
    <scope>NUCLEOTIDE SEQUENCE [LARGE SCALE GENOMIC DNA]</scope>
    <source>
        <strain evidence="7">JCM 31920</strain>
    </source>
</reference>
<evidence type="ECO:0000256" key="2">
    <source>
        <dbReference type="ARBA" id="ARBA00022723"/>
    </source>
</evidence>
<dbReference type="PANTHER" id="PTHR33546:SF1">
    <property type="entry name" value="LARGE, MULTIFUNCTIONAL SECRETED PROTEIN"/>
    <property type="match status" value="1"/>
</dbReference>
<dbReference type="Pfam" id="PF00127">
    <property type="entry name" value="Copper-bind"/>
    <property type="match status" value="1"/>
</dbReference>
<evidence type="ECO:0000256" key="1">
    <source>
        <dbReference type="ARBA" id="ARBA00022448"/>
    </source>
</evidence>
<dbReference type="PANTHER" id="PTHR33546">
    <property type="entry name" value="LARGE, MULTIFUNCTIONAL SECRETED PROTEIN-RELATED"/>
    <property type="match status" value="1"/>
</dbReference>
<keyword evidence="4" id="KW-0186">Copper</keyword>
<evidence type="ECO:0000259" key="5">
    <source>
        <dbReference type="Pfam" id="PF00127"/>
    </source>
</evidence>
<organism evidence="6 7">
    <name type="scientific">Ravibacter arvi</name>
    <dbReference type="NCBI Taxonomy" id="2051041"/>
    <lineage>
        <taxon>Bacteria</taxon>
        <taxon>Pseudomonadati</taxon>
        <taxon>Bacteroidota</taxon>
        <taxon>Cytophagia</taxon>
        <taxon>Cytophagales</taxon>
        <taxon>Spirosomataceae</taxon>
        <taxon>Ravibacter</taxon>
    </lineage>
</organism>
<gene>
    <name evidence="6" type="ORF">GCM10023091_01160</name>
</gene>
<keyword evidence="1" id="KW-0813">Transport</keyword>
<dbReference type="SUPFAM" id="SSF49503">
    <property type="entry name" value="Cupredoxins"/>
    <property type="match status" value="1"/>
</dbReference>
<dbReference type="PROSITE" id="PS00196">
    <property type="entry name" value="COPPER_BLUE"/>
    <property type="match status" value="1"/>
</dbReference>
<dbReference type="Proteomes" id="UP001501508">
    <property type="component" value="Unassembled WGS sequence"/>
</dbReference>
<feature type="domain" description="Blue (type 1) copper" evidence="5">
    <location>
        <begin position="582"/>
        <end position="691"/>
    </location>
</feature>
<dbReference type="EMBL" id="BAABEY010000001">
    <property type="protein sequence ID" value="GAA4431060.1"/>
    <property type="molecule type" value="Genomic_DNA"/>
</dbReference>
<keyword evidence="2" id="KW-0479">Metal-binding</keyword>
<dbReference type="InterPro" id="IPR011042">
    <property type="entry name" value="6-blade_b-propeller_TolB-like"/>
</dbReference>
<keyword evidence="3" id="KW-0249">Electron transport</keyword>
<protein>
    <recommendedName>
        <fullName evidence="5">Blue (type 1) copper domain-containing protein</fullName>
    </recommendedName>
</protein>
<proteinExistence type="predicted"/>
<dbReference type="CDD" id="cd04233">
    <property type="entry name" value="Auracyanin"/>
    <property type="match status" value="1"/>
</dbReference>
<name>A0ABP8LLD8_9BACT</name>
<accession>A0ABP8LLD8</accession>
<dbReference type="InterPro" id="IPR000923">
    <property type="entry name" value="BlueCu_1"/>
</dbReference>
<evidence type="ECO:0000313" key="6">
    <source>
        <dbReference type="EMBL" id="GAA4431060.1"/>
    </source>
</evidence>
<dbReference type="InterPro" id="IPR011041">
    <property type="entry name" value="Quinoprot_gluc/sorb_DH_b-prop"/>
</dbReference>
<dbReference type="Gene3D" id="2.120.10.30">
    <property type="entry name" value="TolB, C-terminal domain"/>
    <property type="match status" value="1"/>
</dbReference>
<evidence type="ECO:0000313" key="7">
    <source>
        <dbReference type="Proteomes" id="UP001501508"/>
    </source>
</evidence>
<evidence type="ECO:0000256" key="3">
    <source>
        <dbReference type="ARBA" id="ARBA00022982"/>
    </source>
</evidence>
<dbReference type="InterPro" id="IPR028871">
    <property type="entry name" value="BlueCu_1_BS"/>
</dbReference>